<name>A0AAE0D2U4_COLKA</name>
<gene>
    <name evidence="1" type="ORF">CKAH01_06920</name>
</gene>
<proteinExistence type="predicted"/>
<dbReference type="AlphaFoldDB" id="A0AAE0D2U4"/>
<dbReference type="EMBL" id="VYYT01000322">
    <property type="protein sequence ID" value="KAK2743210.1"/>
    <property type="molecule type" value="Genomic_DNA"/>
</dbReference>
<reference evidence="1" key="1">
    <citation type="submission" date="2023-02" db="EMBL/GenBank/DDBJ databases">
        <title>Colletotrichum kahawae CIFC_Que2 genome sequencing and assembly.</title>
        <authorList>
            <person name="Baroncelli R."/>
        </authorList>
    </citation>
    <scope>NUCLEOTIDE SEQUENCE</scope>
    <source>
        <strain evidence="1">CIFC_Que2</strain>
    </source>
</reference>
<dbReference type="Proteomes" id="UP001281614">
    <property type="component" value="Unassembled WGS sequence"/>
</dbReference>
<evidence type="ECO:0000313" key="1">
    <source>
        <dbReference type="EMBL" id="KAK2743210.1"/>
    </source>
</evidence>
<keyword evidence="2" id="KW-1185">Reference proteome</keyword>
<protein>
    <submittedName>
        <fullName evidence="1">Uncharacterized protein</fullName>
    </submittedName>
</protein>
<sequence>MPADRHQPCFFLAYLPFSGARFRGSWGEMNVARGSHNGSTSRCLWRLSRQTLRNRRCASVSCCNGLLVNFQRIHEKQDKAFLQRSLVVADSPVCPLTIRAVPTSKL</sequence>
<evidence type="ECO:0000313" key="2">
    <source>
        <dbReference type="Proteomes" id="UP001281614"/>
    </source>
</evidence>
<organism evidence="1 2">
    <name type="scientific">Colletotrichum kahawae</name>
    <name type="common">Coffee berry disease fungus</name>
    <dbReference type="NCBI Taxonomy" id="34407"/>
    <lineage>
        <taxon>Eukaryota</taxon>
        <taxon>Fungi</taxon>
        <taxon>Dikarya</taxon>
        <taxon>Ascomycota</taxon>
        <taxon>Pezizomycotina</taxon>
        <taxon>Sordariomycetes</taxon>
        <taxon>Hypocreomycetidae</taxon>
        <taxon>Glomerellales</taxon>
        <taxon>Glomerellaceae</taxon>
        <taxon>Colletotrichum</taxon>
        <taxon>Colletotrichum gloeosporioides species complex</taxon>
    </lineage>
</organism>
<accession>A0AAE0D2U4</accession>
<comment type="caution">
    <text evidence="1">The sequence shown here is derived from an EMBL/GenBank/DDBJ whole genome shotgun (WGS) entry which is preliminary data.</text>
</comment>